<dbReference type="CDD" id="cd03230">
    <property type="entry name" value="ABC_DR_subfamily_A"/>
    <property type="match status" value="1"/>
</dbReference>
<reference evidence="4 5" key="1">
    <citation type="submission" date="2021-03" db="EMBL/GenBank/DDBJ databases">
        <title>Genomic Encyclopedia of Type Strains, Phase IV (KMG-IV): sequencing the most valuable type-strain genomes for metagenomic binning, comparative biology and taxonomic classification.</title>
        <authorList>
            <person name="Goeker M."/>
        </authorList>
    </citation>
    <scope>NUCLEOTIDE SEQUENCE [LARGE SCALE GENOMIC DNA]</scope>
    <source>
        <strain evidence="4 5">DSM 1289</strain>
    </source>
</reference>
<comment type="caution">
    <text evidence="4">The sequence shown here is derived from an EMBL/GenBank/DDBJ whole genome shotgun (WGS) entry which is preliminary data.</text>
</comment>
<evidence type="ECO:0000313" key="4">
    <source>
        <dbReference type="EMBL" id="MBP1855991.1"/>
    </source>
</evidence>
<dbReference type="PANTHER" id="PTHR43158">
    <property type="entry name" value="SKFA PEPTIDE EXPORT ATP-BINDING PROTEIN SKFE"/>
    <property type="match status" value="1"/>
</dbReference>
<evidence type="ECO:0000256" key="1">
    <source>
        <dbReference type="ARBA" id="ARBA00022741"/>
    </source>
</evidence>
<protein>
    <submittedName>
        <fullName evidence="4">ABC-2 type transport system ATP-binding protein</fullName>
    </submittedName>
</protein>
<dbReference type="PANTHER" id="PTHR43158:SF1">
    <property type="entry name" value="ABC TRANSPORTER, ATP-BINDING PROTEIN"/>
    <property type="match status" value="1"/>
</dbReference>
<sequence length="239" mass="27118">MNSIRVDKGYVAEFKNLQKNYGKKEALKNINLNIPRGKIVGLLGPNGSGKSTMIKILNGLLHPDSGEILIEGMKPSIETKSIVSYLPERTYLNDWMKVKDIIKFFSDFYSDFDIDKAIKMLKDLNIDTEEKLKTMSKGTKEKVQLILVMSRKAELYILDEPIGGVDPAARSYILKTILQNYNEDSTLLIATHLISEIENICDEIIFLSYGDIVLQGNVEEIKEEKGKSIDALFREEFKC</sequence>
<dbReference type="SUPFAM" id="SSF52540">
    <property type="entry name" value="P-loop containing nucleoside triphosphate hydrolases"/>
    <property type="match status" value="1"/>
</dbReference>
<dbReference type="Proteomes" id="UP000767291">
    <property type="component" value="Unassembled WGS sequence"/>
</dbReference>
<evidence type="ECO:0000259" key="3">
    <source>
        <dbReference type="PROSITE" id="PS50893"/>
    </source>
</evidence>
<name>A0ABS4EDH9_9FIRM</name>
<accession>A0ABS4EDH9</accession>
<dbReference type="InterPro" id="IPR027417">
    <property type="entry name" value="P-loop_NTPase"/>
</dbReference>
<dbReference type="GO" id="GO:0005524">
    <property type="term" value="F:ATP binding"/>
    <property type="evidence" value="ECO:0007669"/>
    <property type="project" value="UniProtKB-KW"/>
</dbReference>
<gene>
    <name evidence="4" type="ORF">J2Z43_002393</name>
</gene>
<evidence type="ECO:0000313" key="5">
    <source>
        <dbReference type="Proteomes" id="UP000767291"/>
    </source>
</evidence>
<organism evidence="4 5">
    <name type="scientific">Metaclostridioides mangenotii</name>
    <dbReference type="NCBI Taxonomy" id="1540"/>
    <lineage>
        <taxon>Bacteria</taxon>
        <taxon>Bacillati</taxon>
        <taxon>Bacillota</taxon>
        <taxon>Clostridia</taxon>
        <taxon>Peptostreptococcales</taxon>
        <taxon>Peptostreptococcaceae</taxon>
        <taxon>Metaclostridioides</taxon>
    </lineage>
</organism>
<dbReference type="Pfam" id="PF00005">
    <property type="entry name" value="ABC_tran"/>
    <property type="match status" value="1"/>
</dbReference>
<evidence type="ECO:0000256" key="2">
    <source>
        <dbReference type="ARBA" id="ARBA00022840"/>
    </source>
</evidence>
<dbReference type="InterPro" id="IPR003593">
    <property type="entry name" value="AAA+_ATPase"/>
</dbReference>
<keyword evidence="2 4" id="KW-0067">ATP-binding</keyword>
<dbReference type="InterPro" id="IPR003439">
    <property type="entry name" value="ABC_transporter-like_ATP-bd"/>
</dbReference>
<proteinExistence type="predicted"/>
<dbReference type="SMART" id="SM00382">
    <property type="entry name" value="AAA"/>
    <property type="match status" value="1"/>
</dbReference>
<dbReference type="RefSeq" id="WP_027700799.1">
    <property type="nucleotide sequence ID" value="NZ_BAAACS010000016.1"/>
</dbReference>
<feature type="domain" description="ABC transporter" evidence="3">
    <location>
        <begin position="12"/>
        <end position="234"/>
    </location>
</feature>
<keyword evidence="1" id="KW-0547">Nucleotide-binding</keyword>
<dbReference type="EMBL" id="JAGGJX010000006">
    <property type="protein sequence ID" value="MBP1855991.1"/>
    <property type="molecule type" value="Genomic_DNA"/>
</dbReference>
<dbReference type="Gene3D" id="3.40.50.300">
    <property type="entry name" value="P-loop containing nucleotide triphosphate hydrolases"/>
    <property type="match status" value="1"/>
</dbReference>
<keyword evidence="5" id="KW-1185">Reference proteome</keyword>
<dbReference type="PROSITE" id="PS50893">
    <property type="entry name" value="ABC_TRANSPORTER_2"/>
    <property type="match status" value="1"/>
</dbReference>